<dbReference type="Proteomes" id="UP000827721">
    <property type="component" value="Unassembled WGS sequence"/>
</dbReference>
<gene>
    <name evidence="4" type="ORF">JRO89_XS09G0204100</name>
</gene>
<dbReference type="SMART" id="SM00915">
    <property type="entry name" value="Jacalin"/>
    <property type="match status" value="1"/>
</dbReference>
<dbReference type="EMBL" id="JAFEMO010000009">
    <property type="protein sequence ID" value="KAH7565415.1"/>
    <property type="molecule type" value="Genomic_DNA"/>
</dbReference>
<organism evidence="4 5">
    <name type="scientific">Xanthoceras sorbifolium</name>
    <dbReference type="NCBI Taxonomy" id="99658"/>
    <lineage>
        <taxon>Eukaryota</taxon>
        <taxon>Viridiplantae</taxon>
        <taxon>Streptophyta</taxon>
        <taxon>Embryophyta</taxon>
        <taxon>Tracheophyta</taxon>
        <taxon>Spermatophyta</taxon>
        <taxon>Magnoliopsida</taxon>
        <taxon>eudicotyledons</taxon>
        <taxon>Gunneridae</taxon>
        <taxon>Pentapetalae</taxon>
        <taxon>rosids</taxon>
        <taxon>malvids</taxon>
        <taxon>Sapindales</taxon>
        <taxon>Sapindaceae</taxon>
        <taxon>Xanthoceroideae</taxon>
        <taxon>Xanthoceras</taxon>
    </lineage>
</organism>
<accession>A0ABQ8HM52</accession>
<dbReference type="InterPro" id="IPR036404">
    <property type="entry name" value="Jacalin-like_lectin_dom_sf"/>
</dbReference>
<dbReference type="PROSITE" id="PS51752">
    <property type="entry name" value="JACALIN_LECTIN"/>
    <property type="match status" value="1"/>
</dbReference>
<dbReference type="CDD" id="cd09612">
    <property type="entry name" value="Jacalin"/>
    <property type="match status" value="1"/>
</dbReference>
<protein>
    <recommendedName>
        <fullName evidence="3">Jacalin-type lectin domain-containing protein</fullName>
    </recommendedName>
</protein>
<proteinExistence type="inferred from homology"/>
<dbReference type="PANTHER" id="PTHR47293">
    <property type="entry name" value="JACALIN-RELATED LECTIN 3"/>
    <property type="match status" value="1"/>
</dbReference>
<evidence type="ECO:0000313" key="5">
    <source>
        <dbReference type="Proteomes" id="UP000827721"/>
    </source>
</evidence>
<comment type="caution">
    <text evidence="4">The sequence shown here is derived from an EMBL/GenBank/DDBJ whole genome shotgun (WGS) entry which is preliminary data.</text>
</comment>
<keyword evidence="2" id="KW-0430">Lectin</keyword>
<dbReference type="InterPro" id="IPR033734">
    <property type="entry name" value="Jacalin-like_lectin_dom_plant"/>
</dbReference>
<dbReference type="Pfam" id="PF01419">
    <property type="entry name" value="Jacalin"/>
    <property type="match status" value="1"/>
</dbReference>
<evidence type="ECO:0000256" key="1">
    <source>
        <dbReference type="ARBA" id="ARBA00006568"/>
    </source>
</evidence>
<name>A0ABQ8HM52_9ROSI</name>
<evidence type="ECO:0000313" key="4">
    <source>
        <dbReference type="EMBL" id="KAH7565415.1"/>
    </source>
</evidence>
<sequence>MEDEIKNHASGGIGKKNKNSIVVGPWGGNGGTIWDDGTYHGVRQITIVYDRCIDSMSVVYDKNGKPVTSDKHGGVGGNRTAEIKLQFPEEFLISVSGYYSPVVYGGSPVVRSLTFKSNKRTFGPYGVEEGIPFTFSMDGGLVVGFKGRSGWYLDAIGFHLSKKQSTKLFQRVQKGLQRLASTTSKSSSASKDGWKT</sequence>
<keyword evidence="5" id="KW-1185">Reference proteome</keyword>
<comment type="similarity">
    <text evidence="1">Belongs to the jacalin lectin family.</text>
</comment>
<evidence type="ECO:0000259" key="3">
    <source>
        <dbReference type="PROSITE" id="PS51752"/>
    </source>
</evidence>
<dbReference type="InterPro" id="IPR001229">
    <property type="entry name" value="Jacalin-like_lectin_dom"/>
</dbReference>
<feature type="domain" description="Jacalin-type lectin" evidence="3">
    <location>
        <begin position="20"/>
        <end position="162"/>
    </location>
</feature>
<dbReference type="SUPFAM" id="SSF51101">
    <property type="entry name" value="Mannose-binding lectins"/>
    <property type="match status" value="1"/>
</dbReference>
<reference evidence="4 5" key="1">
    <citation type="submission" date="2021-02" db="EMBL/GenBank/DDBJ databases">
        <title>Plant Genome Project.</title>
        <authorList>
            <person name="Zhang R.-G."/>
        </authorList>
    </citation>
    <scope>NUCLEOTIDE SEQUENCE [LARGE SCALE GENOMIC DNA]</scope>
    <source>
        <tissue evidence="4">Leaves</tissue>
    </source>
</reference>
<dbReference type="PANTHER" id="PTHR47293:SF15">
    <property type="entry name" value="JACALIN-RELATED LECTIN 19"/>
    <property type="match status" value="1"/>
</dbReference>
<evidence type="ECO:0000256" key="2">
    <source>
        <dbReference type="ARBA" id="ARBA00022734"/>
    </source>
</evidence>
<dbReference type="Gene3D" id="2.100.10.30">
    <property type="entry name" value="Jacalin-like lectin domain"/>
    <property type="match status" value="1"/>
</dbReference>